<dbReference type="InterPro" id="IPR012340">
    <property type="entry name" value="NA-bd_OB-fold"/>
</dbReference>
<reference evidence="3" key="2">
    <citation type="submission" date="2020-04" db="EMBL/GenBank/DDBJ databases">
        <authorList>
            <consortium name="NCBI Genome Project"/>
        </authorList>
    </citation>
    <scope>NUCLEOTIDE SEQUENCE</scope>
    <source>
        <strain evidence="3">CBS 781.70</strain>
    </source>
</reference>
<keyword evidence="2" id="KW-1185">Reference proteome</keyword>
<feature type="non-terminal residue" evidence="1">
    <location>
        <position position="1"/>
    </location>
</feature>
<dbReference type="Gene3D" id="2.40.50.140">
    <property type="entry name" value="Nucleic acid-binding proteins"/>
    <property type="match status" value="1"/>
</dbReference>
<dbReference type="OrthoDB" id="5275361at2759"/>
<dbReference type="GO" id="GO:1990879">
    <property type="term" value="C:CST complex"/>
    <property type="evidence" value="ECO:0007669"/>
    <property type="project" value="InterPro"/>
</dbReference>
<dbReference type="RefSeq" id="XP_033530045.1">
    <property type="nucleotide sequence ID" value="XM_033675821.1"/>
</dbReference>
<feature type="non-terminal residue" evidence="1">
    <location>
        <position position="115"/>
    </location>
</feature>
<organism evidence="1">
    <name type="scientific">Eremomyces bilateralis CBS 781.70</name>
    <dbReference type="NCBI Taxonomy" id="1392243"/>
    <lineage>
        <taxon>Eukaryota</taxon>
        <taxon>Fungi</taxon>
        <taxon>Dikarya</taxon>
        <taxon>Ascomycota</taxon>
        <taxon>Pezizomycotina</taxon>
        <taxon>Dothideomycetes</taxon>
        <taxon>Dothideomycetes incertae sedis</taxon>
        <taxon>Eremomycetales</taxon>
        <taxon>Eremomycetaceae</taxon>
        <taxon>Eremomyces</taxon>
    </lineage>
</organism>
<dbReference type="Pfam" id="PF12658">
    <property type="entry name" value="Ten1"/>
    <property type="match status" value="1"/>
</dbReference>
<dbReference type="InterPro" id="IPR024222">
    <property type="entry name" value="Ten1_fungal"/>
</dbReference>
<dbReference type="GO" id="GO:0016233">
    <property type="term" value="P:telomere capping"/>
    <property type="evidence" value="ECO:0007669"/>
    <property type="project" value="InterPro"/>
</dbReference>
<evidence type="ECO:0000313" key="3">
    <source>
        <dbReference type="RefSeq" id="XP_033530045.1"/>
    </source>
</evidence>
<dbReference type="EMBL" id="ML975184">
    <property type="protein sequence ID" value="KAF1808414.1"/>
    <property type="molecule type" value="Genomic_DNA"/>
</dbReference>
<name>A0A6G1FRJ0_9PEZI</name>
<dbReference type="AlphaFoldDB" id="A0A6G1FRJ0"/>
<protein>
    <submittedName>
        <fullName evidence="1 3">Uncharacterized protein</fullName>
    </submittedName>
</protein>
<reference evidence="3" key="3">
    <citation type="submission" date="2025-04" db="UniProtKB">
        <authorList>
            <consortium name="RefSeq"/>
        </authorList>
    </citation>
    <scope>IDENTIFICATION</scope>
    <source>
        <strain evidence="3">CBS 781.70</strain>
    </source>
</reference>
<dbReference type="GO" id="GO:0043047">
    <property type="term" value="F:single-stranded telomeric DNA binding"/>
    <property type="evidence" value="ECO:0007669"/>
    <property type="project" value="InterPro"/>
</dbReference>
<proteinExistence type="predicted"/>
<dbReference type="GeneID" id="54416391"/>
<accession>A0A6G1FRJ0</accession>
<sequence length="115" mass="12554">PIPSQLILLSDLPKVDPTEKVRFLSCVQSYDPAKGLILGHNCQSRLGAQVSAVVEISHLLPDISPQLLQVGEWVNVIGYVQENPGNTSFKPEPQHVPIQAVMLWSAGAIDIAEYE</sequence>
<evidence type="ECO:0000313" key="1">
    <source>
        <dbReference type="EMBL" id="KAF1808414.1"/>
    </source>
</evidence>
<reference evidence="1 3" key="1">
    <citation type="submission" date="2020-01" db="EMBL/GenBank/DDBJ databases">
        <authorList>
            <consortium name="DOE Joint Genome Institute"/>
            <person name="Haridas S."/>
            <person name="Albert R."/>
            <person name="Binder M."/>
            <person name="Bloem J."/>
            <person name="Labutti K."/>
            <person name="Salamov A."/>
            <person name="Andreopoulos B."/>
            <person name="Baker S.E."/>
            <person name="Barry K."/>
            <person name="Bills G."/>
            <person name="Bluhm B.H."/>
            <person name="Cannon C."/>
            <person name="Castanera R."/>
            <person name="Culley D.E."/>
            <person name="Daum C."/>
            <person name="Ezra D."/>
            <person name="Gonzalez J.B."/>
            <person name="Henrissat B."/>
            <person name="Kuo A."/>
            <person name="Liang C."/>
            <person name="Lipzen A."/>
            <person name="Lutzoni F."/>
            <person name="Magnuson J."/>
            <person name="Mondo S."/>
            <person name="Nolan M."/>
            <person name="Ohm R."/>
            <person name="Pangilinan J."/>
            <person name="Park H.-J."/>
            <person name="Ramirez L."/>
            <person name="Alfaro M."/>
            <person name="Sun H."/>
            <person name="Tritt A."/>
            <person name="Yoshinaga Y."/>
            <person name="Zwiers L.-H."/>
            <person name="Turgeon B.G."/>
            <person name="Goodwin S.B."/>
            <person name="Spatafora J.W."/>
            <person name="Crous P.W."/>
            <person name="Grigoriev I.V."/>
        </authorList>
    </citation>
    <scope>NUCLEOTIDE SEQUENCE</scope>
    <source>
        <strain evidence="1 3">CBS 781.70</strain>
    </source>
</reference>
<dbReference type="Proteomes" id="UP000504638">
    <property type="component" value="Unplaced"/>
</dbReference>
<gene>
    <name evidence="1 3" type="ORF">P152DRAFT_385522</name>
</gene>
<evidence type="ECO:0000313" key="2">
    <source>
        <dbReference type="Proteomes" id="UP000504638"/>
    </source>
</evidence>